<evidence type="ECO:0000313" key="11">
    <source>
        <dbReference type="Proteomes" id="UP000775770"/>
    </source>
</evidence>
<comment type="caution">
    <text evidence="10">The sequence shown here is derived from an EMBL/GenBank/DDBJ whole genome shotgun (WGS) entry which is preliminary data.</text>
</comment>
<dbReference type="InterPro" id="IPR011805">
    <property type="entry name" value="RNase_R"/>
</dbReference>
<reference evidence="10" key="1">
    <citation type="submission" date="2020-04" db="EMBL/GenBank/DDBJ databases">
        <title>Deep metagenomics examines the oral microbiome during advanced dental caries in children, revealing novel taxa and co-occurrences with host molecules.</title>
        <authorList>
            <person name="Baker J.L."/>
            <person name="Morton J.T."/>
            <person name="Dinis M."/>
            <person name="Alvarez R."/>
            <person name="Tran N.C."/>
            <person name="Knight R."/>
            <person name="Edlund A."/>
        </authorList>
    </citation>
    <scope>NUCLEOTIDE SEQUENCE</scope>
    <source>
        <strain evidence="10">JCVI_38_bin.19</strain>
    </source>
</reference>
<name>A0A930DNT7_9FIRM</name>
<dbReference type="PANTHER" id="PTHR23355">
    <property type="entry name" value="RIBONUCLEASE"/>
    <property type="match status" value="1"/>
</dbReference>
<dbReference type="EC" id="3.1.13.1" evidence="8"/>
<keyword evidence="6 8" id="KW-0269">Exonuclease</keyword>
<dbReference type="InterPro" id="IPR022966">
    <property type="entry name" value="RNase_II/R_CS"/>
</dbReference>
<dbReference type="Pfam" id="PF00773">
    <property type="entry name" value="RNB"/>
    <property type="match status" value="1"/>
</dbReference>
<dbReference type="SMART" id="SM00955">
    <property type="entry name" value="RNB"/>
    <property type="match status" value="1"/>
</dbReference>
<dbReference type="GO" id="GO:0005829">
    <property type="term" value="C:cytosol"/>
    <property type="evidence" value="ECO:0007669"/>
    <property type="project" value="TreeGrafter"/>
</dbReference>
<sequence length="750" mass="86190">MREEQRDKLKKIILDLIKDPSYHPMKEKELCFFLGVPKEEKAAFQELLMEMQEDGVIGISLQGKYSRAESFSQKGTFHASRRGFGFVSLSEKEEEVYIPKGESGNAMDGDLVKVILTRRAENGSKAEGKISKVLERANKEVLGLVKEKREGLYLSPDNPKLPDCILISPGRDKGAVPGDKVVVEILSYGPSKENNAPRGRIPRKRISSLLSYPVGEVKEILGNKNDPGMDVLSVIRSFSLPEEFSEDVLLEANQLPNTVSPEKAEEPGRKDFRKLTTITIDGEDAKDLDDAISLEYFPEKEEYRLYVHIADVSDYVKEGSALDLEALERGTSVYLTDRVIPMLPKALSNGICSLHEGVDRLCLSCIMDFDREGRPLSHEITPSVICSDKRMSYNKVTALLEDKEWEDKEWEDPEEKLSYLPFQELLTKMRELARLLRKSRMARGALDFDFPESKVYFDENGNISKICAEEREESHKIIEEFMLIANETVAEEYYWRDIPFLYRIHEKPDWEKWQNLSHVLSSFSYSLKAKDPDNLRPKALQELLSKLKGKPEEAMLSSMILRSLKQAKYSTEPEGHFGLASKYYSHFTSPIRRYPDLQIHRIIKENIAYQENEKRRRHYERILPEVALQSSLRERRAEEAERDCMKLKKCQYMKNFLGEVFPGRISGLTQYGIYVTLENSIEGMIPLRFMTEDYYIFNEEEISLRGEASGKTFHMGDSMWISVYAVDTLSRSIDFLPYYPEDAEGGNSLD</sequence>
<dbReference type="HAMAP" id="MF_01895">
    <property type="entry name" value="RNase_R"/>
    <property type="match status" value="1"/>
</dbReference>
<dbReference type="GO" id="GO:0003723">
    <property type="term" value="F:RNA binding"/>
    <property type="evidence" value="ECO:0007669"/>
    <property type="project" value="UniProtKB-UniRule"/>
</dbReference>
<dbReference type="PROSITE" id="PS01175">
    <property type="entry name" value="RIBONUCLEASE_II"/>
    <property type="match status" value="1"/>
</dbReference>
<comment type="catalytic activity">
    <reaction evidence="1 8">
        <text>Exonucleolytic cleavage in the 3'- to 5'-direction to yield nucleoside 5'-phosphates.</text>
        <dbReference type="EC" id="3.1.13.1"/>
    </reaction>
</comment>
<dbReference type="EMBL" id="JABZRA010000118">
    <property type="protein sequence ID" value="MBF1273280.1"/>
    <property type="molecule type" value="Genomic_DNA"/>
</dbReference>
<dbReference type="InterPro" id="IPR004476">
    <property type="entry name" value="RNase_II/RNase_R"/>
</dbReference>
<evidence type="ECO:0000256" key="5">
    <source>
        <dbReference type="ARBA" id="ARBA00022801"/>
    </source>
</evidence>
<evidence type="ECO:0000256" key="6">
    <source>
        <dbReference type="ARBA" id="ARBA00022839"/>
    </source>
</evidence>
<evidence type="ECO:0000256" key="8">
    <source>
        <dbReference type="HAMAP-Rule" id="MF_01895"/>
    </source>
</evidence>
<dbReference type="Pfam" id="PF00575">
    <property type="entry name" value="S1"/>
    <property type="match status" value="1"/>
</dbReference>
<dbReference type="Pfam" id="PF17876">
    <property type="entry name" value="CSD2"/>
    <property type="match status" value="2"/>
</dbReference>
<keyword evidence="5 8" id="KW-0378">Hydrolase</keyword>
<dbReference type="GO" id="GO:0006402">
    <property type="term" value="P:mRNA catabolic process"/>
    <property type="evidence" value="ECO:0007669"/>
    <property type="project" value="TreeGrafter"/>
</dbReference>
<comment type="subcellular location">
    <subcellularLocation>
        <location evidence="2 8">Cytoplasm</location>
    </subcellularLocation>
</comment>
<evidence type="ECO:0000256" key="4">
    <source>
        <dbReference type="ARBA" id="ARBA00022722"/>
    </source>
</evidence>
<keyword evidence="4 8" id="KW-0540">Nuclease</keyword>
<evidence type="ECO:0000259" key="9">
    <source>
        <dbReference type="PROSITE" id="PS50126"/>
    </source>
</evidence>
<keyword evidence="7 8" id="KW-0694">RNA-binding</keyword>
<dbReference type="Pfam" id="PF08206">
    <property type="entry name" value="OB_RNB"/>
    <property type="match status" value="1"/>
</dbReference>
<evidence type="ECO:0000256" key="2">
    <source>
        <dbReference type="ARBA" id="ARBA00004496"/>
    </source>
</evidence>
<evidence type="ECO:0000256" key="3">
    <source>
        <dbReference type="ARBA" id="ARBA00022490"/>
    </source>
</evidence>
<evidence type="ECO:0000256" key="1">
    <source>
        <dbReference type="ARBA" id="ARBA00001849"/>
    </source>
</evidence>
<feature type="domain" description="S1 motif" evidence="9">
    <location>
        <begin position="658"/>
        <end position="738"/>
    </location>
</feature>
<dbReference type="CDD" id="cd04471">
    <property type="entry name" value="S1_RNase_R"/>
    <property type="match status" value="1"/>
</dbReference>
<dbReference type="PANTHER" id="PTHR23355:SF9">
    <property type="entry name" value="DIS3-LIKE EXONUCLEASE 2"/>
    <property type="match status" value="1"/>
</dbReference>
<accession>A0A930DNT7</accession>
<comment type="function">
    <text evidence="8">3'-5' exoribonuclease that releases 5'-nucleoside monophosphates and is involved in maturation of structured RNAs.</text>
</comment>
<comment type="similarity">
    <text evidence="8">Belongs to the RNR ribonuclease family. RNase R subfamily.</text>
</comment>
<dbReference type="GO" id="GO:0008859">
    <property type="term" value="F:exoribonuclease II activity"/>
    <property type="evidence" value="ECO:0007669"/>
    <property type="project" value="UniProtKB-UniRule"/>
</dbReference>
<dbReference type="SUPFAM" id="SSF50249">
    <property type="entry name" value="Nucleic acid-binding proteins"/>
    <property type="match status" value="4"/>
</dbReference>
<dbReference type="InterPro" id="IPR040476">
    <property type="entry name" value="CSD2"/>
</dbReference>
<organism evidence="10 11">
    <name type="scientific">Oribacterium sinus</name>
    <dbReference type="NCBI Taxonomy" id="237576"/>
    <lineage>
        <taxon>Bacteria</taxon>
        <taxon>Bacillati</taxon>
        <taxon>Bacillota</taxon>
        <taxon>Clostridia</taxon>
        <taxon>Lachnospirales</taxon>
        <taxon>Lachnospiraceae</taxon>
        <taxon>Oribacterium</taxon>
    </lineage>
</organism>
<dbReference type="InterPro" id="IPR003029">
    <property type="entry name" value="S1_domain"/>
</dbReference>
<dbReference type="InterPro" id="IPR050180">
    <property type="entry name" value="RNR_Ribonuclease"/>
</dbReference>
<evidence type="ECO:0000256" key="7">
    <source>
        <dbReference type="ARBA" id="ARBA00022884"/>
    </source>
</evidence>
<dbReference type="NCBIfam" id="TIGR00358">
    <property type="entry name" value="3_prime_RNase"/>
    <property type="match status" value="1"/>
</dbReference>
<dbReference type="RefSeq" id="WP_304072540.1">
    <property type="nucleotide sequence ID" value="NZ_JABZRA010000118.1"/>
</dbReference>
<proteinExistence type="inferred from homology"/>
<gene>
    <name evidence="8 10" type="primary">rnr</name>
    <name evidence="10" type="ORF">HXM90_07700</name>
</gene>
<dbReference type="Gene3D" id="2.40.50.140">
    <property type="entry name" value="Nucleic acid-binding proteins"/>
    <property type="match status" value="2"/>
</dbReference>
<dbReference type="InterPro" id="IPR012340">
    <property type="entry name" value="NA-bd_OB-fold"/>
</dbReference>
<evidence type="ECO:0000313" key="10">
    <source>
        <dbReference type="EMBL" id="MBF1273280.1"/>
    </source>
</evidence>
<protein>
    <recommendedName>
        <fullName evidence="8">Ribonuclease R</fullName>
        <shortName evidence="8">RNase R</shortName>
        <ecNumber evidence="8">3.1.13.1</ecNumber>
    </recommendedName>
</protein>
<dbReference type="InterPro" id="IPR001900">
    <property type="entry name" value="RNase_II/R"/>
</dbReference>
<dbReference type="NCBIfam" id="TIGR02063">
    <property type="entry name" value="RNase_R"/>
    <property type="match status" value="1"/>
</dbReference>
<dbReference type="PROSITE" id="PS50126">
    <property type="entry name" value="S1"/>
    <property type="match status" value="1"/>
</dbReference>
<dbReference type="Proteomes" id="UP000775770">
    <property type="component" value="Unassembled WGS sequence"/>
</dbReference>
<keyword evidence="3 8" id="KW-0963">Cytoplasm</keyword>
<dbReference type="AlphaFoldDB" id="A0A930DNT7"/>
<dbReference type="InterPro" id="IPR013223">
    <property type="entry name" value="RNase_B_OB_dom"/>
</dbReference>